<dbReference type="RefSeq" id="WP_002642711.1">
    <property type="nucleotide sequence ID" value="NZ_CP019448.1"/>
</dbReference>
<evidence type="ECO:0000313" key="2">
    <source>
        <dbReference type="Proteomes" id="UP000017813"/>
    </source>
</evidence>
<reference evidence="1 2" key="1">
    <citation type="submission" date="2010-03" db="EMBL/GenBank/DDBJ databases">
        <authorList>
            <consortium name="The Broad Institute Genome Sequencing Platform"/>
            <person name="Ward D."/>
            <person name="Earl A."/>
            <person name="Feldgarden M."/>
            <person name="Gevers D."/>
            <person name="Young S."/>
            <person name="Zeng Q."/>
            <person name="Koehrsen M."/>
            <person name="Alvarado L."/>
            <person name="Berlin A.M."/>
            <person name="Borenstein D."/>
            <person name="Chapman S.B."/>
            <person name="Chen Z."/>
            <person name="Engels R."/>
            <person name="Freedman E."/>
            <person name="Gellesch M."/>
            <person name="Goldberg J."/>
            <person name="Griggs A."/>
            <person name="Gujja S."/>
            <person name="Heilman E.R."/>
            <person name="Heiman D.I."/>
            <person name="Hepburn T.A."/>
            <person name="Howarth C."/>
            <person name="Jen D."/>
            <person name="Larson L."/>
            <person name="Mehta T."/>
            <person name="Park D."/>
            <person name="Pearson M."/>
            <person name="Richards J."/>
            <person name="Roberts A."/>
            <person name="Saif S."/>
            <person name="Shea T.D."/>
            <person name="Shenoy N."/>
            <person name="Sisk P."/>
            <person name="Stolte C."/>
            <person name="Sykes S.N."/>
            <person name="Walk T."/>
            <person name="White J."/>
            <person name="Yandava C."/>
            <person name="Izard J."/>
            <person name="Baranova O.V."/>
            <person name="Blanton J.M."/>
            <person name="Tanner A.C."/>
            <person name="Dewhirst F."/>
            <person name="Haas B."/>
            <person name="Nusbaum C."/>
            <person name="Birren B."/>
        </authorList>
    </citation>
    <scope>NUCLEOTIDE SEQUENCE [LARGE SCALE GENOMIC DNA]</scope>
    <source>
        <strain evidence="1 2">ATCC 29453</strain>
    </source>
</reference>
<reference evidence="1 2" key="2">
    <citation type="submission" date="2011-10" db="EMBL/GenBank/DDBJ databases">
        <title>The Genome Sequence of Simonsiella muelleri ATCC 29453.</title>
        <authorList>
            <consortium name="The Broad Institute Genome Sequencing Platform"/>
            <consortium name="The Broad Institute Genome Sequencing Center for Infectious Disease"/>
            <person name="Earl A."/>
            <person name="Ward D."/>
            <person name="Feldgarden M."/>
            <person name="Gevers D."/>
            <person name="Izard J."/>
            <person name="Baranova O.V."/>
            <person name="Blanton J.M."/>
            <person name="Tanner A.C."/>
            <person name="Dewhirst F."/>
            <person name="Young S.K."/>
            <person name="Zeng Q."/>
            <person name="Gargeya S."/>
            <person name="Fitzgerald M."/>
            <person name="Haas B."/>
            <person name="Abouelleil A."/>
            <person name="Alvarado L."/>
            <person name="Arachchi H.M."/>
            <person name="Berlin A."/>
            <person name="Brown A."/>
            <person name="Chapman S.B."/>
            <person name="Chen Z."/>
            <person name="Dunbar C."/>
            <person name="Freedman E."/>
            <person name="Gearin G."/>
            <person name="Goldberg J."/>
            <person name="Griggs A."/>
            <person name="Gujja S."/>
            <person name="Heiman D."/>
            <person name="Howarth C."/>
            <person name="Larson L."/>
            <person name="Lui A."/>
            <person name="MacDonald P.J.P."/>
            <person name="Montmayeur A."/>
            <person name="Murphy C."/>
            <person name="Neiman D."/>
            <person name="Pearson M."/>
            <person name="Priest M."/>
            <person name="Roberts A."/>
            <person name="Saif S."/>
            <person name="Shea T."/>
            <person name="Shenoy N."/>
            <person name="Sisk P."/>
            <person name="Stolte C."/>
            <person name="Sykes S."/>
            <person name="Wortman J."/>
            <person name="Nusbaum C."/>
            <person name="Birren B."/>
        </authorList>
    </citation>
    <scope>NUCLEOTIDE SEQUENCE [LARGE SCALE GENOMIC DNA]</scope>
    <source>
        <strain evidence="1 2">ATCC 29453</strain>
    </source>
</reference>
<protein>
    <submittedName>
        <fullName evidence="1">Uncharacterized protein</fullName>
    </submittedName>
</protein>
<dbReference type="EMBL" id="ADCY02000051">
    <property type="protein sequence ID" value="EFG32092.1"/>
    <property type="molecule type" value="Genomic_DNA"/>
</dbReference>
<evidence type="ECO:0000313" key="1">
    <source>
        <dbReference type="EMBL" id="EFG32092.1"/>
    </source>
</evidence>
<sequence length="112" mass="13325">MNHFFQLETIPVSFSTVPGSGRIGINFGRERVAYFDSDGTKYRWLICEPQQTLFHEDEREKLHEWLIQFDVTLPESATKLENECVEQFVLRYNCFARLQNRATISDYRKNRT</sequence>
<dbReference type="Proteomes" id="UP000017813">
    <property type="component" value="Unassembled WGS sequence"/>
</dbReference>
<keyword evidence="2" id="KW-1185">Reference proteome</keyword>
<dbReference type="KEGG" id="smur:BWP33_00110"/>
<comment type="caution">
    <text evidence="1">The sequence shown here is derived from an EMBL/GenBank/DDBJ whole genome shotgun (WGS) entry which is preliminary data.</text>
</comment>
<dbReference type="HOGENOM" id="CLU_2144150_0_0_4"/>
<organism evidence="1 2">
    <name type="scientific">Simonsiella muelleri ATCC 29453</name>
    <dbReference type="NCBI Taxonomy" id="641147"/>
    <lineage>
        <taxon>Bacteria</taxon>
        <taxon>Pseudomonadati</taxon>
        <taxon>Pseudomonadota</taxon>
        <taxon>Betaproteobacteria</taxon>
        <taxon>Neisseriales</taxon>
        <taxon>Neisseriaceae</taxon>
        <taxon>Simonsiella</taxon>
    </lineage>
</organism>
<name>V9HEA4_9NEIS</name>
<gene>
    <name evidence="1" type="ORF">HMPREF9021_00498</name>
</gene>
<accession>V9HEA4</accession>
<dbReference type="AlphaFoldDB" id="V9HEA4"/>
<proteinExistence type="predicted"/>